<dbReference type="EMBL" id="CAXKWB010014673">
    <property type="protein sequence ID" value="CAL4111391.1"/>
    <property type="molecule type" value="Genomic_DNA"/>
</dbReference>
<feature type="domain" description="C2" evidence="4">
    <location>
        <begin position="317"/>
        <end position="431"/>
    </location>
</feature>
<dbReference type="PANTHER" id="PTHR45911">
    <property type="entry name" value="C2 DOMAIN-CONTAINING PROTEIN"/>
    <property type="match status" value="1"/>
</dbReference>
<accession>A0AAV2R3I7</accession>
<dbReference type="PRINTS" id="PR00360">
    <property type="entry name" value="C2DOMAIN"/>
</dbReference>
<dbReference type="PROSITE" id="PS50004">
    <property type="entry name" value="C2"/>
    <property type="match status" value="3"/>
</dbReference>
<evidence type="ECO:0000313" key="5">
    <source>
        <dbReference type="EMBL" id="CAL4111391.1"/>
    </source>
</evidence>
<dbReference type="AlphaFoldDB" id="A0AAV2R3I7"/>
<reference evidence="5 6" key="1">
    <citation type="submission" date="2024-05" db="EMBL/GenBank/DDBJ databases">
        <authorList>
            <person name="Wallberg A."/>
        </authorList>
    </citation>
    <scope>NUCLEOTIDE SEQUENCE [LARGE SCALE GENOMIC DNA]</scope>
</reference>
<feature type="domain" description="C2" evidence="4">
    <location>
        <begin position="4"/>
        <end position="122"/>
    </location>
</feature>
<evidence type="ECO:0000256" key="1">
    <source>
        <dbReference type="ARBA" id="ARBA00022723"/>
    </source>
</evidence>
<dbReference type="Pfam" id="PF00168">
    <property type="entry name" value="C2"/>
    <property type="match status" value="3"/>
</dbReference>
<feature type="domain" description="C2" evidence="4">
    <location>
        <begin position="159"/>
        <end position="275"/>
    </location>
</feature>
<dbReference type="Proteomes" id="UP001497623">
    <property type="component" value="Unassembled WGS sequence"/>
</dbReference>
<dbReference type="PANTHER" id="PTHR45911:SF4">
    <property type="entry name" value="MULTIPLE C2 AND TRANSMEMBRANE DOMAIN-CONTAINING PROTEIN"/>
    <property type="match status" value="1"/>
</dbReference>
<dbReference type="GO" id="GO:0005509">
    <property type="term" value="F:calcium ion binding"/>
    <property type="evidence" value="ECO:0007669"/>
    <property type="project" value="TreeGrafter"/>
</dbReference>
<keyword evidence="3" id="KW-0472">Membrane</keyword>
<dbReference type="SMART" id="SM00239">
    <property type="entry name" value="C2"/>
    <property type="match status" value="3"/>
</dbReference>
<dbReference type="InterPro" id="IPR035892">
    <property type="entry name" value="C2_domain_sf"/>
</dbReference>
<keyword evidence="2" id="KW-0106">Calcium</keyword>
<organism evidence="5 6">
    <name type="scientific">Meganyctiphanes norvegica</name>
    <name type="common">Northern krill</name>
    <name type="synonym">Thysanopoda norvegica</name>
    <dbReference type="NCBI Taxonomy" id="48144"/>
    <lineage>
        <taxon>Eukaryota</taxon>
        <taxon>Metazoa</taxon>
        <taxon>Ecdysozoa</taxon>
        <taxon>Arthropoda</taxon>
        <taxon>Crustacea</taxon>
        <taxon>Multicrustacea</taxon>
        <taxon>Malacostraca</taxon>
        <taxon>Eumalacostraca</taxon>
        <taxon>Eucarida</taxon>
        <taxon>Euphausiacea</taxon>
        <taxon>Euphausiidae</taxon>
        <taxon>Meganyctiphanes</taxon>
    </lineage>
</organism>
<dbReference type="SUPFAM" id="SSF49562">
    <property type="entry name" value="C2 domain (Calcium/lipid-binding domain, CaLB)"/>
    <property type="match status" value="3"/>
</dbReference>
<dbReference type="Gene3D" id="2.60.40.150">
    <property type="entry name" value="C2 domain"/>
    <property type="match status" value="3"/>
</dbReference>
<keyword evidence="3" id="KW-0812">Transmembrane</keyword>
<keyword evidence="1" id="KW-0479">Metal-binding</keyword>
<keyword evidence="3" id="KW-1133">Transmembrane helix</keyword>
<protein>
    <recommendedName>
        <fullName evidence="4">C2 domain-containing protein</fullName>
    </recommendedName>
</protein>
<sequence length="577" mass="67260">MASQIPNKEKHLEDLQKCAFFQLHVHLKRGVDLTVQDVSGSSDPFVKFRINNKTVHKSKIVTKDLNPLWDESFTLSIGDVFKPVVIKVYDYNRVIKDDFMGMADLEMTNLELNKLTKITLILYDPDRSTGNLGKLLLSVTLEPKSYEEKEEFIRNSVTPTMNLHEEVERKVSCTTSNVIIRLIKGENLRPMDPCGSSDPYAKFRLGTQSHKCRSKIKTLAPRWLEEFKLNLSSNQSHDLEVTLHDKNILKRDDFMGRCNVDLSQLQHELTHRLWLNIEEGTGRIFVLITITGRTGDDTIEDLNNYREDRYANEVIAKKYAWTRTFRDIKDVGFLQVKVFRAQGLSAEDFGGTSNPFCVLELVNSRLQTQTVYRTLSPEWKKIFHFNVKDIHSCLEVTVLDDDGDSSRPDFLGKIAIPLLRIKNGEKKWYVLKDKSLRFKAKGHFPEILLECSVQWNMVRASARSLTPREDKFMEEEGKRFRTAKLNRNIARLKPYIRDVINLGKYFRSVWRWESNSRSFMAYVIFLLATYFFELYMLPLLLVFLFLKNSWVLFVSKKGFIDDHVDEFTEESQNEDEN</sequence>
<dbReference type="InterPro" id="IPR000008">
    <property type="entry name" value="C2_dom"/>
</dbReference>
<gene>
    <name evidence="5" type="ORF">MNOR_LOCUS19628</name>
</gene>
<evidence type="ECO:0000259" key="4">
    <source>
        <dbReference type="PROSITE" id="PS50004"/>
    </source>
</evidence>
<dbReference type="GO" id="GO:0030672">
    <property type="term" value="C:synaptic vesicle membrane"/>
    <property type="evidence" value="ECO:0007669"/>
    <property type="project" value="TreeGrafter"/>
</dbReference>
<evidence type="ECO:0000256" key="3">
    <source>
        <dbReference type="SAM" id="Phobius"/>
    </source>
</evidence>
<keyword evidence="6" id="KW-1185">Reference proteome</keyword>
<dbReference type="CDD" id="cd08376">
    <property type="entry name" value="C2B_MCTP_PRT"/>
    <property type="match status" value="1"/>
</dbReference>
<proteinExistence type="predicted"/>
<evidence type="ECO:0000256" key="2">
    <source>
        <dbReference type="ARBA" id="ARBA00022837"/>
    </source>
</evidence>
<dbReference type="CDD" id="cd08377">
    <property type="entry name" value="C2C_MCTP_PRT"/>
    <property type="match status" value="1"/>
</dbReference>
<dbReference type="GO" id="GO:0046928">
    <property type="term" value="P:regulation of neurotransmitter secretion"/>
    <property type="evidence" value="ECO:0007669"/>
    <property type="project" value="TreeGrafter"/>
</dbReference>
<feature type="non-terminal residue" evidence="5">
    <location>
        <position position="577"/>
    </location>
</feature>
<name>A0AAV2R3I7_MEGNR</name>
<feature type="transmembrane region" description="Helical" evidence="3">
    <location>
        <begin position="519"/>
        <end position="546"/>
    </location>
</feature>
<evidence type="ECO:0000313" key="6">
    <source>
        <dbReference type="Proteomes" id="UP001497623"/>
    </source>
</evidence>
<dbReference type="FunFam" id="2.60.40.150:FF:000167">
    <property type="entry name" value="Multiple C2 domains, transmembrane 2a"/>
    <property type="match status" value="1"/>
</dbReference>
<comment type="caution">
    <text evidence="5">The sequence shown here is derived from an EMBL/GenBank/DDBJ whole genome shotgun (WGS) entry which is preliminary data.</text>
</comment>